<comment type="caution">
    <text evidence="1">The sequence shown here is derived from an EMBL/GenBank/DDBJ whole genome shotgun (WGS) entry which is preliminary data.</text>
</comment>
<protein>
    <submittedName>
        <fullName evidence="1">Uncharacterized protein</fullName>
    </submittedName>
</protein>
<name>A0A8H6GST9_FUSOX</name>
<sequence>MLQSSSNYDFSILYEQCLVLAKAINAHFSLPPNYRLPLNPASFSPITPESVSRLPVKPVESERSDAMGIDLAVKAASEQGQNATTCP</sequence>
<dbReference type="EMBL" id="JACDXP010000006">
    <property type="protein sequence ID" value="KAF6522910.1"/>
    <property type="molecule type" value="Genomic_DNA"/>
</dbReference>
<accession>A0A8H6GST9</accession>
<dbReference type="AlphaFoldDB" id="A0A8H6GST9"/>
<reference evidence="1 2" key="1">
    <citation type="journal article" date="2020" name="bioRxiv">
        <title>A chromosome-scale genome assembly for the Fusarium oxysporum strain Fo5176 to establish a model Arabidopsis-fungal pathosystem.</title>
        <authorList>
            <person name="Fokkens L."/>
            <person name="Guo L."/>
            <person name="Dora S."/>
            <person name="Wang B."/>
            <person name="Ye K."/>
            <person name="Sanchez-Rodriguez C."/>
            <person name="Croll D."/>
        </authorList>
    </citation>
    <scope>NUCLEOTIDE SEQUENCE [LARGE SCALE GENOMIC DNA]</scope>
    <source>
        <strain evidence="1 2">Fo5176</strain>
    </source>
</reference>
<proteinExistence type="predicted"/>
<evidence type="ECO:0000313" key="1">
    <source>
        <dbReference type="EMBL" id="KAF6522910.1"/>
    </source>
</evidence>
<dbReference type="Proteomes" id="UP000593570">
    <property type="component" value="Unassembled WGS sequence"/>
</dbReference>
<organism evidence="1 2">
    <name type="scientific">Fusarium oxysporum f. sp. conglutinans</name>
    <dbReference type="NCBI Taxonomy" id="100902"/>
    <lineage>
        <taxon>Eukaryota</taxon>
        <taxon>Fungi</taxon>
        <taxon>Dikarya</taxon>
        <taxon>Ascomycota</taxon>
        <taxon>Pezizomycotina</taxon>
        <taxon>Sordariomycetes</taxon>
        <taxon>Hypocreomycetidae</taxon>
        <taxon>Hypocreales</taxon>
        <taxon>Nectriaceae</taxon>
        <taxon>Fusarium</taxon>
        <taxon>Fusarium oxysporum species complex</taxon>
    </lineage>
</organism>
<gene>
    <name evidence="1" type="ORF">HZS61_014438</name>
</gene>
<evidence type="ECO:0000313" key="2">
    <source>
        <dbReference type="Proteomes" id="UP000593570"/>
    </source>
</evidence>